<dbReference type="EMBL" id="LPWH01000063">
    <property type="protein sequence ID" value="POR02052.1"/>
    <property type="molecule type" value="Genomic_DNA"/>
</dbReference>
<feature type="compositionally biased region" description="Basic and acidic residues" evidence="1">
    <location>
        <begin position="1"/>
        <end position="29"/>
    </location>
</feature>
<evidence type="ECO:0000313" key="2">
    <source>
        <dbReference type="EMBL" id="POR02052.1"/>
    </source>
</evidence>
<reference evidence="3" key="1">
    <citation type="submission" date="2015-12" db="EMBL/GenBank/DDBJ databases">
        <authorList>
            <person name="Lodha T.D."/>
            <person name="Chintalapati S."/>
            <person name="Chintalapati V.R."/>
            <person name="Sravanthi T."/>
        </authorList>
    </citation>
    <scope>NUCLEOTIDE SEQUENCE [LARGE SCALE GENOMIC DNA]</scope>
    <source>
        <strain evidence="3">JC133</strain>
    </source>
</reference>
<comment type="caution">
    <text evidence="2">The sequence shown here is derived from an EMBL/GenBank/DDBJ whole genome shotgun (WGS) entry which is preliminary data.</text>
</comment>
<feature type="region of interest" description="Disordered" evidence="1">
    <location>
        <begin position="1"/>
        <end position="116"/>
    </location>
</feature>
<dbReference type="AlphaFoldDB" id="A0A2S4JRD5"/>
<protein>
    <submittedName>
        <fullName evidence="2">Uncharacterized protein</fullName>
    </submittedName>
</protein>
<evidence type="ECO:0000313" key="3">
    <source>
        <dbReference type="Proteomes" id="UP000237350"/>
    </source>
</evidence>
<gene>
    <name evidence="2" type="ORF">AU468_07310</name>
</gene>
<dbReference type="Proteomes" id="UP000237350">
    <property type="component" value="Unassembled WGS sequence"/>
</dbReference>
<feature type="compositionally biased region" description="Basic residues" evidence="1">
    <location>
        <begin position="30"/>
        <end position="42"/>
    </location>
</feature>
<feature type="compositionally biased region" description="Basic and acidic residues" evidence="1">
    <location>
        <begin position="104"/>
        <end position="116"/>
    </location>
</feature>
<name>A0A2S4JRD5_9SPIO</name>
<proteinExistence type="predicted"/>
<keyword evidence="3" id="KW-1185">Reference proteome</keyword>
<feature type="region of interest" description="Disordered" evidence="1">
    <location>
        <begin position="138"/>
        <end position="159"/>
    </location>
</feature>
<accession>A0A2S4JRD5</accession>
<feature type="compositionally biased region" description="Basic and acidic residues" evidence="1">
    <location>
        <begin position="87"/>
        <end position="97"/>
    </location>
</feature>
<evidence type="ECO:0000256" key="1">
    <source>
        <dbReference type="SAM" id="MobiDB-lite"/>
    </source>
</evidence>
<sequence length="159" mass="18379">MAAEKDRREDEPARWIIEHQSQKIADKSRKNQKYPRCYHRRQTSVPEGSENPPAGLVADDSYPVVNRVSQNDRCTQRDRPLGSQGRVETDLPRDQHQEPPVGQEQRRQNQQAREERCHLAAVHQEQEPFCFHPPIVRDLLPPGKRSGGETSGVFRKKVE</sequence>
<organism evidence="2 3">
    <name type="scientific">Alkalispirochaeta sphaeroplastigenens</name>
    <dbReference type="NCBI Taxonomy" id="1187066"/>
    <lineage>
        <taxon>Bacteria</taxon>
        <taxon>Pseudomonadati</taxon>
        <taxon>Spirochaetota</taxon>
        <taxon>Spirochaetia</taxon>
        <taxon>Spirochaetales</taxon>
        <taxon>Spirochaetaceae</taxon>
        <taxon>Alkalispirochaeta</taxon>
    </lineage>
</organism>